<evidence type="ECO:0000256" key="2">
    <source>
        <dbReference type="ARBA" id="ARBA00006419"/>
    </source>
</evidence>
<keyword evidence="6" id="KW-0333">Golgi apparatus</keyword>
<evidence type="ECO:0000256" key="4">
    <source>
        <dbReference type="ARBA" id="ARBA00022448"/>
    </source>
</evidence>
<evidence type="ECO:0000256" key="6">
    <source>
        <dbReference type="ARBA" id="ARBA00023034"/>
    </source>
</evidence>
<dbReference type="EMBL" id="ML004432">
    <property type="protein sequence ID" value="RKP32256.1"/>
    <property type="molecule type" value="Genomic_DNA"/>
</dbReference>
<dbReference type="PANTHER" id="PTHR21311">
    <property type="entry name" value="CONSERVED OLIGOMERIC GOLGI COMPLEX COMPONENT 8"/>
    <property type="match status" value="1"/>
</dbReference>
<evidence type="ECO:0000256" key="3">
    <source>
        <dbReference type="ARBA" id="ARBA00020983"/>
    </source>
</evidence>
<accession>A0A4P9ZGN4</accession>
<evidence type="ECO:0000256" key="1">
    <source>
        <dbReference type="ARBA" id="ARBA00004395"/>
    </source>
</evidence>
<keyword evidence="5" id="KW-0653">Protein transport</keyword>
<name>A0A4P9ZGN4_9ASCO</name>
<evidence type="ECO:0000256" key="8">
    <source>
        <dbReference type="ARBA" id="ARBA00031347"/>
    </source>
</evidence>
<evidence type="ECO:0000313" key="10">
    <source>
        <dbReference type="Proteomes" id="UP000268321"/>
    </source>
</evidence>
<keyword evidence="10" id="KW-1185">Reference proteome</keyword>
<dbReference type="AlphaFoldDB" id="A0A4P9ZGN4"/>
<dbReference type="InterPro" id="IPR007255">
    <property type="entry name" value="COG8"/>
</dbReference>
<dbReference type="GO" id="GO:0000139">
    <property type="term" value="C:Golgi membrane"/>
    <property type="evidence" value="ECO:0007669"/>
    <property type="project" value="UniProtKB-SubCell"/>
</dbReference>
<organism evidence="9 10">
    <name type="scientific">Metschnikowia bicuspidata</name>
    <dbReference type="NCBI Taxonomy" id="27322"/>
    <lineage>
        <taxon>Eukaryota</taxon>
        <taxon>Fungi</taxon>
        <taxon>Dikarya</taxon>
        <taxon>Ascomycota</taxon>
        <taxon>Saccharomycotina</taxon>
        <taxon>Pichiomycetes</taxon>
        <taxon>Metschnikowiaceae</taxon>
        <taxon>Metschnikowia</taxon>
    </lineage>
</organism>
<keyword evidence="7" id="KW-0472">Membrane</keyword>
<protein>
    <recommendedName>
        <fullName evidence="3">Conserved oligomeric Golgi complex subunit 8</fullName>
    </recommendedName>
    <alternativeName>
        <fullName evidence="8">Component of oligomeric Golgi complex 8</fullName>
    </alternativeName>
</protein>
<sequence>MASLLVNSLRDVLDQSLARALETNDALRHQAEHYLGGLLANDVLFSTESFTAATSAASESRPPTLVEEIAELDQALRQIDLKLAELATENNELILDLSTDLATVASQLELRLKNEAQAILSSLRDLGTQTASGAGSGLKSLVVGGAGADATANSSVLLRMDTVLDVLELPTLCRLCIMQGNYHEALDVAMLTKMHAINFPKLATFKALEAKIDAELAVMVRGLVKLLNTNLKQSHILKIFQILERQDLVAIMAQTCDVVPISTELRERALKILYLNSRFKFITSETATLRPLLKLKKITYLKRFIELYREHLFNSLSIYHAIFHTAKVDSDADADHFLVLSYVRSLVRLLLVELRGHLPAVADEDDIDAKSQRDGVLLQLIYLCKSLDKYNLDFESMVTQELCCTAPVMVSVEEWTRNSTKVKKFRA</sequence>
<gene>
    <name evidence="9" type="ORF">METBISCDRAFT_25774</name>
</gene>
<dbReference type="Proteomes" id="UP000268321">
    <property type="component" value="Unassembled WGS sequence"/>
</dbReference>
<reference evidence="10" key="1">
    <citation type="journal article" date="2018" name="Nat. Microbiol.">
        <title>Leveraging single-cell genomics to expand the fungal tree of life.</title>
        <authorList>
            <person name="Ahrendt S.R."/>
            <person name="Quandt C.A."/>
            <person name="Ciobanu D."/>
            <person name="Clum A."/>
            <person name="Salamov A."/>
            <person name="Andreopoulos B."/>
            <person name="Cheng J.F."/>
            <person name="Woyke T."/>
            <person name="Pelin A."/>
            <person name="Henrissat B."/>
            <person name="Reynolds N.K."/>
            <person name="Benny G.L."/>
            <person name="Smith M.E."/>
            <person name="James T.Y."/>
            <person name="Grigoriev I.V."/>
        </authorList>
    </citation>
    <scope>NUCLEOTIDE SEQUENCE [LARGE SCALE GENOMIC DNA]</scope>
    <source>
        <strain evidence="10">Baker2002</strain>
    </source>
</reference>
<keyword evidence="4" id="KW-0813">Transport</keyword>
<proteinExistence type="inferred from homology"/>
<dbReference type="GO" id="GO:0006891">
    <property type="term" value="P:intra-Golgi vesicle-mediated transport"/>
    <property type="evidence" value="ECO:0007669"/>
    <property type="project" value="TreeGrafter"/>
</dbReference>
<evidence type="ECO:0000256" key="5">
    <source>
        <dbReference type="ARBA" id="ARBA00022927"/>
    </source>
</evidence>
<comment type="subcellular location">
    <subcellularLocation>
        <location evidence="1">Golgi apparatus membrane</location>
        <topology evidence="1">Peripheral membrane protein</topology>
    </subcellularLocation>
</comment>
<dbReference type="GO" id="GO:0032258">
    <property type="term" value="P:cytoplasm to vacuole targeting by the Cvt pathway"/>
    <property type="evidence" value="ECO:0007669"/>
    <property type="project" value="TreeGrafter"/>
</dbReference>
<comment type="similarity">
    <text evidence="2">Belongs to the COG8 family.</text>
</comment>
<dbReference type="PANTHER" id="PTHR21311:SF0">
    <property type="entry name" value="CONSERVED OLIGOMERIC GOLGI COMPLEX SUBUNIT 8"/>
    <property type="match status" value="1"/>
</dbReference>
<dbReference type="GO" id="GO:0017119">
    <property type="term" value="C:Golgi transport complex"/>
    <property type="evidence" value="ECO:0007669"/>
    <property type="project" value="InterPro"/>
</dbReference>
<evidence type="ECO:0000313" key="9">
    <source>
        <dbReference type="EMBL" id="RKP32256.1"/>
    </source>
</evidence>
<dbReference type="Pfam" id="PF04124">
    <property type="entry name" value="Dor1"/>
    <property type="match status" value="1"/>
</dbReference>
<dbReference type="OrthoDB" id="1661054at2759"/>
<evidence type="ECO:0000256" key="7">
    <source>
        <dbReference type="ARBA" id="ARBA00023136"/>
    </source>
</evidence>